<comment type="similarity">
    <text evidence="3 10">Belongs to the cytochrome c oxidase bacterial subunit CtaF family.</text>
</comment>
<dbReference type="PIRSF" id="PIRSF017385">
    <property type="entry name" value="CtaF"/>
    <property type="match status" value="1"/>
</dbReference>
<dbReference type="InterPro" id="IPR021050">
    <property type="entry name" value="Cyt_c_oxidase_su4_actinobac"/>
</dbReference>
<feature type="transmembrane region" description="Helical" evidence="11">
    <location>
        <begin position="31"/>
        <end position="53"/>
    </location>
</feature>
<comment type="function">
    <text evidence="1 10">Part of cytochrome c oxidase, its function is unknown.</text>
</comment>
<keyword evidence="7 11" id="KW-1133">Transmembrane helix</keyword>
<dbReference type="Pfam" id="PF12270">
    <property type="entry name" value="Cyt_c_ox_IV"/>
    <property type="match status" value="1"/>
</dbReference>
<protein>
    <recommendedName>
        <fullName evidence="10">Cytochrome c oxidase polypeptide 4</fullName>
        <ecNumber evidence="10">7.1.1.9</ecNumber>
    </recommendedName>
    <alternativeName>
        <fullName evidence="10">Cytochrome aa3 subunit 4</fullName>
    </alternativeName>
    <alternativeName>
        <fullName evidence="10">Cytochrome c oxidase polypeptide IV</fullName>
    </alternativeName>
</protein>
<dbReference type="Proteomes" id="UP001484097">
    <property type="component" value="Unassembled WGS sequence"/>
</dbReference>
<keyword evidence="8 10" id="KW-0472">Membrane</keyword>
<keyword evidence="5 11" id="KW-0812">Transmembrane</keyword>
<accession>A0ABV0IDN4</accession>
<gene>
    <name evidence="12" type="ORF">ABDK96_00165</name>
</gene>
<evidence type="ECO:0000256" key="1">
    <source>
        <dbReference type="ARBA" id="ARBA00002536"/>
    </source>
</evidence>
<feature type="transmembrane region" description="Helical" evidence="11">
    <location>
        <begin position="105"/>
        <end position="124"/>
    </location>
</feature>
<evidence type="ECO:0000256" key="9">
    <source>
        <dbReference type="ARBA" id="ARBA00047816"/>
    </source>
</evidence>
<keyword evidence="6 10" id="KW-1278">Translocase</keyword>
<evidence type="ECO:0000256" key="7">
    <source>
        <dbReference type="ARBA" id="ARBA00022989"/>
    </source>
</evidence>
<proteinExistence type="inferred from homology"/>
<comment type="caution">
    <text evidence="12">The sequence shown here is derived from an EMBL/GenBank/DDBJ whole genome shotgun (WGS) entry which is preliminary data.</text>
</comment>
<organism evidence="12 13">
    <name type="scientific">Citricoccus nitrophenolicus</name>
    <dbReference type="NCBI Taxonomy" id="863575"/>
    <lineage>
        <taxon>Bacteria</taxon>
        <taxon>Bacillati</taxon>
        <taxon>Actinomycetota</taxon>
        <taxon>Actinomycetes</taxon>
        <taxon>Micrococcales</taxon>
        <taxon>Micrococcaceae</taxon>
        <taxon>Citricoccus</taxon>
    </lineage>
</organism>
<evidence type="ECO:0000256" key="8">
    <source>
        <dbReference type="ARBA" id="ARBA00023136"/>
    </source>
</evidence>
<evidence type="ECO:0000256" key="3">
    <source>
        <dbReference type="ARBA" id="ARBA00006870"/>
    </source>
</evidence>
<comment type="subcellular location">
    <subcellularLocation>
        <location evidence="2">Cell membrane</location>
        <topology evidence="2">Multi-pass membrane protein</topology>
    </subcellularLocation>
</comment>
<evidence type="ECO:0000256" key="5">
    <source>
        <dbReference type="ARBA" id="ARBA00022692"/>
    </source>
</evidence>
<keyword evidence="4 10" id="KW-1003">Cell membrane</keyword>
<comment type="catalytic activity">
    <reaction evidence="9 10">
        <text>4 Fe(II)-[cytochrome c] + O2 + 8 H(+)(in) = 4 Fe(III)-[cytochrome c] + 2 H2O + 4 H(+)(out)</text>
        <dbReference type="Rhea" id="RHEA:11436"/>
        <dbReference type="Rhea" id="RHEA-COMP:10350"/>
        <dbReference type="Rhea" id="RHEA-COMP:14399"/>
        <dbReference type="ChEBI" id="CHEBI:15377"/>
        <dbReference type="ChEBI" id="CHEBI:15378"/>
        <dbReference type="ChEBI" id="CHEBI:15379"/>
        <dbReference type="ChEBI" id="CHEBI:29033"/>
        <dbReference type="ChEBI" id="CHEBI:29034"/>
        <dbReference type="EC" id="7.1.1.9"/>
    </reaction>
</comment>
<evidence type="ECO:0000256" key="11">
    <source>
        <dbReference type="SAM" id="Phobius"/>
    </source>
</evidence>
<reference evidence="12 13" key="1">
    <citation type="submission" date="2024-05" db="EMBL/GenBank/DDBJ databases">
        <authorList>
            <person name="Yi C."/>
        </authorList>
    </citation>
    <scope>NUCLEOTIDE SEQUENCE [LARGE SCALE GENOMIC DNA]</scope>
    <source>
        <strain evidence="12 13">XS13</strain>
    </source>
</reference>
<evidence type="ECO:0000256" key="6">
    <source>
        <dbReference type="ARBA" id="ARBA00022967"/>
    </source>
</evidence>
<feature type="transmembrane region" description="Helical" evidence="11">
    <location>
        <begin position="7"/>
        <end position="25"/>
    </location>
</feature>
<evidence type="ECO:0000256" key="10">
    <source>
        <dbReference type="PIRNR" id="PIRNR017385"/>
    </source>
</evidence>
<evidence type="ECO:0000313" key="12">
    <source>
        <dbReference type="EMBL" id="MEO9246098.1"/>
    </source>
</evidence>
<sequence>MRTNVKLFTILGVFLIVVATVYGFWVRWTEWAGIPALYAVAGLSLMTAVFLWLTDRKFGQGPDDDEHGEIAQYAGTYGSFAPWSWWPLGLGVACAGLVLGLALGWWIFLVGVGLGIYFLVGWVFEYSKGDHAH</sequence>
<keyword evidence="13" id="KW-1185">Reference proteome</keyword>
<dbReference type="RefSeq" id="WP_347918007.1">
    <property type="nucleotide sequence ID" value="NZ_JBDXMX010000001.1"/>
</dbReference>
<name>A0ABV0IDN4_9MICC</name>
<dbReference type="EC" id="7.1.1.9" evidence="10"/>
<dbReference type="EMBL" id="JBDXMX010000001">
    <property type="protein sequence ID" value="MEO9246098.1"/>
    <property type="molecule type" value="Genomic_DNA"/>
</dbReference>
<comment type="subunit">
    <text evidence="10">Associates with subunits I, II and III to form cytochrome c oxidase.</text>
</comment>
<evidence type="ECO:0000256" key="4">
    <source>
        <dbReference type="ARBA" id="ARBA00022475"/>
    </source>
</evidence>
<evidence type="ECO:0000256" key="2">
    <source>
        <dbReference type="ARBA" id="ARBA00004651"/>
    </source>
</evidence>
<evidence type="ECO:0000313" key="13">
    <source>
        <dbReference type="Proteomes" id="UP001484097"/>
    </source>
</evidence>